<accession>A0AA35G9A1</accession>
<evidence type="ECO:0000313" key="1">
    <source>
        <dbReference type="EMBL" id="BDG60079.1"/>
    </source>
</evidence>
<keyword evidence="2" id="KW-1185">Reference proteome</keyword>
<dbReference type="Proteomes" id="UP001163687">
    <property type="component" value="Chromosome"/>
</dbReference>
<dbReference type="RefSeq" id="WP_264844146.1">
    <property type="nucleotide sequence ID" value="NZ_AP025628.1"/>
</dbReference>
<protein>
    <recommendedName>
        <fullName evidence="3">Sugar phosphate isomerase/epimerase</fullName>
    </recommendedName>
</protein>
<proteinExistence type="predicted"/>
<dbReference type="Gene3D" id="3.20.20.150">
    <property type="entry name" value="Divalent-metal-dependent TIM barrel enzymes"/>
    <property type="match status" value="1"/>
</dbReference>
<dbReference type="KEGG" id="cmic:caldi_11690"/>
<evidence type="ECO:0000313" key="2">
    <source>
        <dbReference type="Proteomes" id="UP001163687"/>
    </source>
</evidence>
<dbReference type="EMBL" id="AP025628">
    <property type="protein sequence ID" value="BDG60079.1"/>
    <property type="molecule type" value="Genomic_DNA"/>
</dbReference>
<name>A0AA35G9A1_9FIRM</name>
<dbReference type="SUPFAM" id="SSF51658">
    <property type="entry name" value="Xylose isomerase-like"/>
    <property type="match status" value="1"/>
</dbReference>
<evidence type="ECO:0008006" key="3">
    <source>
        <dbReference type="Google" id="ProtNLM"/>
    </source>
</evidence>
<gene>
    <name evidence="1" type="ORF">caldi_11690</name>
</gene>
<organism evidence="1 2">
    <name type="scientific">Caldinitratiruptor microaerophilus</name>
    <dbReference type="NCBI Taxonomy" id="671077"/>
    <lineage>
        <taxon>Bacteria</taxon>
        <taxon>Bacillati</taxon>
        <taxon>Bacillota</taxon>
        <taxon>Clostridia</taxon>
        <taxon>Eubacteriales</taxon>
        <taxon>Symbiobacteriaceae</taxon>
        <taxon>Caldinitratiruptor</taxon>
    </lineage>
</organism>
<sequence length="298" mass="32587">MVHLFLTVRGRYAGEEVQQDGIRLDAGWHGGELGLFEDLASFWAAVAAAEAHDWIVSVHWPPVREGAGGYLRLLERDRDLRRQAAEGAVRALQQAKAAGARDVVFHFPYPPLAEDDPARWPGPAEWLAPDAWSRKSLADAARQALEPLAEARERLGTGVLLEIDGPARWFYVDGLWPELLGEFGVLGVCLDTARLGRLARLYGRPPGELADPLLPWVQAVHLHEGRASGEDPASGVPARPALTFDDGWAGAAAVAEEAVRQNKRVRLVLQHRPALATPEETEESLGWVRKLARGQEAG</sequence>
<dbReference type="AlphaFoldDB" id="A0AA35G9A1"/>
<dbReference type="InterPro" id="IPR036237">
    <property type="entry name" value="Xyl_isomerase-like_sf"/>
</dbReference>
<reference evidence="1" key="1">
    <citation type="submission" date="2022-03" db="EMBL/GenBank/DDBJ databases">
        <title>Complete genome sequence of Caldinitratiruptor microaerophilus.</title>
        <authorList>
            <person name="Mukaiyama R."/>
            <person name="Nishiyama T."/>
            <person name="Ueda K."/>
        </authorList>
    </citation>
    <scope>NUCLEOTIDE SEQUENCE</scope>
    <source>
        <strain evidence="1">JCM 16183</strain>
    </source>
</reference>